<keyword evidence="5 10" id="KW-0560">Oxidoreductase</keyword>
<dbReference type="Pfam" id="PF01314">
    <property type="entry name" value="AFOR_C"/>
    <property type="match status" value="1"/>
</dbReference>
<dbReference type="GO" id="GO:0009055">
    <property type="term" value="F:electron transfer activity"/>
    <property type="evidence" value="ECO:0007669"/>
    <property type="project" value="InterPro"/>
</dbReference>
<evidence type="ECO:0000256" key="2">
    <source>
        <dbReference type="ARBA" id="ARBA00011032"/>
    </source>
</evidence>
<evidence type="ECO:0000313" key="13">
    <source>
        <dbReference type="Proteomes" id="UP001163550"/>
    </source>
</evidence>
<proteinExistence type="inferred from homology"/>
<dbReference type="InterPro" id="IPR001203">
    <property type="entry name" value="OxRdtase_Ald_Fedxn_C"/>
</dbReference>
<sequence length="683" mass="76440">MKRELCGYAGKILRVNLTTKEITEQPIWDYVPKYLGGRGVANKIFWDEVKPGVKALDPENKLIIMTGATTATGIPTGGRIVIAGIAPQCYPEQYAWSGMGGWFGSELKYAGYDGIVLEGALEKPGYLFIDDQTVEIRDALAAGIWGLYTYDTQIKLESIHGKDVKSIVIGPAGENLLRMAIVATANETAAGKGGFGAVMGSKLLKGICVRGTGSIKPADVNKVLELRKTMGTPGFNTNPIKESPKFFGHGQEAEVEGGLREYNTTCSHGCNQHCPRLMMDIKSTTWKQERMNQVSKCVGPFAIEWKYDCAWMPAQTYVTEKNNTAACAMMSGAAPPPDFSDPEIPILFDEHQGDEYNFWGPDYNRGMTINELCSQYGVNKWDIIVWLMTWLSMGNAEGVFDDIDFGMEIDVESEDFMKYMLDMIVYRKGYYGNLFAEGMSRAIREMGKEKFGDTIYQQRKSRRLGGKQLDIPISFEVAWGYSAHWNGRGYEGTVPLDTWLPIAVEMMTSTRDAQTNTHHKDTTDYIHAMKTDPYGSLAGPQSVIMNETKSELKEAITTCDWQLPDMFWMTAETELFEAATGAGLTQEEIETAANRIKNLFRAITIRNYDRTRQMEVDEIVPFHRYPDADGICIDEDGFNTFVSNYYRLRGWDEKTGWPTRETYEKLGLGDVANELAALGKCPQ</sequence>
<evidence type="ECO:0000313" key="11">
    <source>
        <dbReference type="EMBL" id="UYO63936.1"/>
    </source>
</evidence>
<dbReference type="InterPro" id="IPR013985">
    <property type="entry name" value="Ald_Fedxn_OxRdtase_dom3"/>
</dbReference>
<dbReference type="PANTHER" id="PTHR30038">
    <property type="entry name" value="ALDEHYDE FERREDOXIN OXIDOREDUCTASE"/>
    <property type="match status" value="1"/>
</dbReference>
<evidence type="ECO:0000256" key="6">
    <source>
        <dbReference type="ARBA" id="ARBA00023004"/>
    </source>
</evidence>
<dbReference type="GO" id="GO:0051539">
    <property type="term" value="F:4 iron, 4 sulfur cluster binding"/>
    <property type="evidence" value="ECO:0007669"/>
    <property type="project" value="UniProtKB-KW"/>
</dbReference>
<evidence type="ECO:0000256" key="1">
    <source>
        <dbReference type="ARBA" id="ARBA00001966"/>
    </source>
</evidence>
<reference evidence="11" key="2">
    <citation type="submission" date="2021-11" db="EMBL/GenBank/DDBJ databases">
        <title>Isoprene-degrading acetogen.</title>
        <authorList>
            <person name="Yang Y."/>
            <person name="Jin H."/>
            <person name="Yan J."/>
        </authorList>
    </citation>
    <scope>NUCLEOTIDE SEQUENCE</scope>
    <source>
        <strain evidence="11">Berkeley</strain>
    </source>
</reference>
<dbReference type="EMBL" id="LKEU01000012">
    <property type="protein sequence ID" value="OFV72176.1"/>
    <property type="molecule type" value="Genomic_DNA"/>
</dbReference>
<comment type="cofactor">
    <cofactor evidence="8">
        <name>tungstopterin</name>
        <dbReference type="ChEBI" id="CHEBI:30402"/>
    </cofactor>
</comment>
<dbReference type="InterPro" id="IPR013984">
    <property type="entry name" value="Ald_Fedxn_OxRdtase_dom2"/>
</dbReference>
<reference evidence="10 12" key="1">
    <citation type="submission" date="2015-09" db="EMBL/GenBank/DDBJ databases">
        <title>Genome sequence of Acetobacterium wieringae DSM 1911.</title>
        <authorList>
            <person name="Poehlein A."/>
            <person name="Bengelsdorf F.R."/>
            <person name="Schiel-Bengelsdorf B."/>
            <person name="Duerre P."/>
            <person name="Daniel R."/>
        </authorList>
    </citation>
    <scope>NUCLEOTIDE SEQUENCE [LARGE SCALE GENOMIC DNA]</scope>
    <source>
        <strain evidence="10 12">DSM 1911</strain>
    </source>
</reference>
<dbReference type="SUPFAM" id="SSF56228">
    <property type="entry name" value="Aldehyde ferredoxin oxidoreductase, N-terminal domain"/>
    <property type="match status" value="1"/>
</dbReference>
<dbReference type="AlphaFoldDB" id="A0A1F2PNB6"/>
<accession>A0A1F2PNB6</accession>
<protein>
    <submittedName>
        <fullName evidence="11">Aldehyde ferredoxin oxidoreductase</fullName>
    </submittedName>
    <submittedName>
        <fullName evidence="10">Putative oxidoreductase YdhV</fullName>
        <ecNumber evidence="10">1.-.-.-</ecNumber>
    </submittedName>
</protein>
<keyword evidence="3" id="KW-0004">4Fe-4S</keyword>
<dbReference type="EMBL" id="CP087994">
    <property type="protein sequence ID" value="UYO63936.1"/>
    <property type="molecule type" value="Genomic_DNA"/>
</dbReference>
<dbReference type="InterPro" id="IPR013983">
    <property type="entry name" value="Ald_Fedxn_OxRdtase_N"/>
</dbReference>
<dbReference type="Gene3D" id="1.10.599.10">
    <property type="entry name" value="Aldehyde Ferredoxin Oxidoreductase Protein, subunit A, domain 3"/>
    <property type="match status" value="1"/>
</dbReference>
<evidence type="ECO:0000259" key="9">
    <source>
        <dbReference type="SMART" id="SM00790"/>
    </source>
</evidence>
<dbReference type="Proteomes" id="UP001163550">
    <property type="component" value="Chromosome"/>
</dbReference>
<evidence type="ECO:0000256" key="5">
    <source>
        <dbReference type="ARBA" id="ARBA00023002"/>
    </source>
</evidence>
<dbReference type="Pfam" id="PF02730">
    <property type="entry name" value="AFOR_N"/>
    <property type="match status" value="1"/>
</dbReference>
<comment type="cofactor">
    <cofactor evidence="1">
        <name>[4Fe-4S] cluster</name>
        <dbReference type="ChEBI" id="CHEBI:49883"/>
    </cofactor>
</comment>
<organism evidence="10 12">
    <name type="scientific">Acetobacterium wieringae</name>
    <dbReference type="NCBI Taxonomy" id="52694"/>
    <lineage>
        <taxon>Bacteria</taxon>
        <taxon>Bacillati</taxon>
        <taxon>Bacillota</taxon>
        <taxon>Clostridia</taxon>
        <taxon>Eubacteriales</taxon>
        <taxon>Eubacteriaceae</taxon>
        <taxon>Acetobacterium</taxon>
    </lineage>
</organism>
<dbReference type="Proteomes" id="UP000176244">
    <property type="component" value="Unassembled WGS sequence"/>
</dbReference>
<evidence type="ECO:0000256" key="8">
    <source>
        <dbReference type="ARBA" id="ARBA00049934"/>
    </source>
</evidence>
<feature type="domain" description="Aldehyde ferredoxin oxidoreductase N-terminal" evidence="9">
    <location>
        <begin position="8"/>
        <end position="213"/>
    </location>
</feature>
<evidence type="ECO:0000313" key="10">
    <source>
        <dbReference type="EMBL" id="OFV72176.1"/>
    </source>
</evidence>
<dbReference type="Gene3D" id="3.60.9.10">
    <property type="entry name" value="Aldehyde ferredoxin oxidoreductase, N-terminal domain"/>
    <property type="match status" value="1"/>
</dbReference>
<dbReference type="RefSeq" id="WP_070369790.1">
    <property type="nucleotide sequence ID" value="NZ_CP087994.1"/>
</dbReference>
<dbReference type="SMART" id="SM00790">
    <property type="entry name" value="AFOR_N"/>
    <property type="match status" value="1"/>
</dbReference>
<dbReference type="GO" id="GO:0016625">
    <property type="term" value="F:oxidoreductase activity, acting on the aldehyde or oxo group of donors, iron-sulfur protein as acceptor"/>
    <property type="evidence" value="ECO:0007669"/>
    <property type="project" value="InterPro"/>
</dbReference>
<name>A0A1F2PNB6_9FIRM</name>
<evidence type="ECO:0000256" key="4">
    <source>
        <dbReference type="ARBA" id="ARBA00022723"/>
    </source>
</evidence>
<gene>
    <name evidence="10" type="primary">ydhV_1</name>
    <name evidence="10" type="ORF">ACWI_04260</name>
    <name evidence="11" type="ORF">LNN31_05835</name>
</gene>
<evidence type="ECO:0000256" key="7">
    <source>
        <dbReference type="ARBA" id="ARBA00023014"/>
    </source>
</evidence>
<dbReference type="InterPro" id="IPR036021">
    <property type="entry name" value="Tungsten_al_ferr_oxy-like_C"/>
</dbReference>
<dbReference type="OrthoDB" id="9763894at2"/>
<comment type="similarity">
    <text evidence="2">Belongs to the AOR/FOR family.</text>
</comment>
<dbReference type="InterPro" id="IPR051919">
    <property type="entry name" value="W-dependent_AOR"/>
</dbReference>
<keyword evidence="7" id="KW-0411">Iron-sulfur</keyword>
<dbReference type="Gene3D" id="1.10.569.10">
    <property type="entry name" value="Aldehyde Ferredoxin Oxidoreductase Protein, subunit A, domain 2"/>
    <property type="match status" value="1"/>
</dbReference>
<evidence type="ECO:0000256" key="3">
    <source>
        <dbReference type="ARBA" id="ARBA00022485"/>
    </source>
</evidence>
<dbReference type="SUPFAM" id="SSF48310">
    <property type="entry name" value="Aldehyde ferredoxin oxidoreductase, C-terminal domains"/>
    <property type="match status" value="1"/>
</dbReference>
<dbReference type="STRING" id="52694.ACWI_04260"/>
<dbReference type="InterPro" id="IPR036503">
    <property type="entry name" value="Ald_Fedxn_OxRdtase_N_sf"/>
</dbReference>
<dbReference type="PANTHER" id="PTHR30038:SF0">
    <property type="entry name" value="TUNGSTEN-CONTAINING ALDEHYDE FERREDOXIN OXIDOREDUCTASE"/>
    <property type="match status" value="1"/>
</dbReference>
<keyword evidence="13" id="KW-1185">Reference proteome</keyword>
<keyword evidence="6" id="KW-0408">Iron</keyword>
<evidence type="ECO:0000313" key="12">
    <source>
        <dbReference type="Proteomes" id="UP000176244"/>
    </source>
</evidence>
<dbReference type="EC" id="1.-.-.-" evidence="10"/>
<keyword evidence="4" id="KW-0479">Metal-binding</keyword>
<dbReference type="GO" id="GO:0046872">
    <property type="term" value="F:metal ion binding"/>
    <property type="evidence" value="ECO:0007669"/>
    <property type="project" value="UniProtKB-KW"/>
</dbReference>